<keyword evidence="1" id="KW-0472">Membrane</keyword>
<organism evidence="2 3">
    <name type="scientific">Devosia insulae DS-56</name>
    <dbReference type="NCBI Taxonomy" id="1116389"/>
    <lineage>
        <taxon>Bacteria</taxon>
        <taxon>Pseudomonadati</taxon>
        <taxon>Pseudomonadota</taxon>
        <taxon>Alphaproteobacteria</taxon>
        <taxon>Hyphomicrobiales</taxon>
        <taxon>Devosiaceae</taxon>
        <taxon>Devosia</taxon>
    </lineage>
</organism>
<evidence type="ECO:0000313" key="2">
    <source>
        <dbReference type="EMBL" id="OEO28106.1"/>
    </source>
</evidence>
<dbReference type="OrthoDB" id="8410606at2"/>
<name>A0A1E5XHP3_9HYPH</name>
<dbReference type="Proteomes" id="UP000095463">
    <property type="component" value="Unassembled WGS sequence"/>
</dbReference>
<dbReference type="AlphaFoldDB" id="A0A1E5XHP3"/>
<protein>
    <submittedName>
        <fullName evidence="2">Uncharacterized protein</fullName>
    </submittedName>
</protein>
<keyword evidence="3" id="KW-1185">Reference proteome</keyword>
<reference evidence="2 3" key="1">
    <citation type="journal article" date="2015" name="Genome Announc.">
        <title>Genome Assemblies of Three Soil-Associated Devosia species: D. insulae, D. limi, and D. soli.</title>
        <authorList>
            <person name="Hassan Y.I."/>
            <person name="Lepp D."/>
            <person name="Zhou T."/>
        </authorList>
    </citation>
    <scope>NUCLEOTIDE SEQUENCE [LARGE SCALE GENOMIC DNA]</scope>
    <source>
        <strain evidence="2 3">DS-56</strain>
    </source>
</reference>
<accession>A0A1E5XHP3</accession>
<evidence type="ECO:0000313" key="3">
    <source>
        <dbReference type="Proteomes" id="UP000095463"/>
    </source>
</evidence>
<gene>
    <name evidence="2" type="ORF">VW23_000490</name>
</gene>
<keyword evidence="1" id="KW-1133">Transmembrane helix</keyword>
<keyword evidence="1" id="KW-0812">Transmembrane</keyword>
<evidence type="ECO:0000256" key="1">
    <source>
        <dbReference type="SAM" id="Phobius"/>
    </source>
</evidence>
<feature type="transmembrane region" description="Helical" evidence="1">
    <location>
        <begin position="28"/>
        <end position="44"/>
    </location>
</feature>
<proteinExistence type="predicted"/>
<feature type="transmembrane region" description="Helical" evidence="1">
    <location>
        <begin position="50"/>
        <end position="73"/>
    </location>
</feature>
<comment type="caution">
    <text evidence="2">The sequence shown here is derived from an EMBL/GenBank/DDBJ whole genome shotgun (WGS) entry which is preliminary data.</text>
</comment>
<sequence length="94" mass="10118">MTFDLNVAARKVRELAVRRFWTTPQQRWTTGFAIGGLVLASLVMPPFGVAVFGGAFAGWGLAVVLVAVFSGLVGNRIGIGREKAEIAKRAKSRE</sequence>
<dbReference type="RefSeq" id="WP_069912585.1">
    <property type="nucleotide sequence ID" value="NZ_LAJE02000400.1"/>
</dbReference>
<dbReference type="EMBL" id="LAJE02000400">
    <property type="protein sequence ID" value="OEO28106.1"/>
    <property type="molecule type" value="Genomic_DNA"/>
</dbReference>